<dbReference type="EMBL" id="ACUX02000004">
    <property type="protein sequence ID" value="EEZ62183.1"/>
    <property type="molecule type" value="Genomic_DNA"/>
</dbReference>
<dbReference type="STRING" id="649764.HMPREF0762_00275"/>
<dbReference type="AlphaFoldDB" id="D0WEP6"/>
<proteinExistence type="predicted"/>
<evidence type="ECO:0000313" key="1">
    <source>
        <dbReference type="EMBL" id="EEZ62183.1"/>
    </source>
</evidence>
<reference evidence="1" key="1">
    <citation type="submission" date="2009-10" db="EMBL/GenBank/DDBJ databases">
        <authorList>
            <person name="Weinstock G."/>
            <person name="Sodergren E."/>
            <person name="Clifton S."/>
            <person name="Fulton L."/>
            <person name="Fulton B."/>
            <person name="Courtney L."/>
            <person name="Fronick C."/>
            <person name="Harrison M."/>
            <person name="Strong C."/>
            <person name="Farmer C."/>
            <person name="Delahaunty K."/>
            <person name="Markovic C."/>
            <person name="Hall O."/>
            <person name="Minx P."/>
            <person name="Tomlinson C."/>
            <person name="Mitreva M."/>
            <person name="Nelson J."/>
            <person name="Hou S."/>
            <person name="Wollam A."/>
            <person name="Pepin K.H."/>
            <person name="Johnson M."/>
            <person name="Bhonagiri V."/>
            <person name="Nash W.E."/>
            <person name="Warren W."/>
            <person name="Chinwalla A."/>
            <person name="Mardis E.R."/>
            <person name="Wilson R.K."/>
        </authorList>
    </citation>
    <scope>NUCLEOTIDE SEQUENCE [LARGE SCALE GENOMIC DNA]</scope>
    <source>
        <strain evidence="1">ATCC 700122</strain>
    </source>
</reference>
<comment type="caution">
    <text evidence="1">The sequence shown here is derived from an EMBL/GenBank/DDBJ whole genome shotgun (WGS) entry which is preliminary data.</text>
</comment>
<accession>D0WEP6</accession>
<name>D0WEP6_SLAES</name>
<dbReference type="Proteomes" id="UP000006001">
    <property type="component" value="Unassembled WGS sequence"/>
</dbReference>
<protein>
    <submittedName>
        <fullName evidence="1">Uncharacterized protein</fullName>
    </submittedName>
</protein>
<keyword evidence="2" id="KW-1185">Reference proteome</keyword>
<sequence length="44" mass="5283">MLKFMVSSVYARRAPALRLRPQRNRRARVRWCRCSESRISAHLP</sequence>
<dbReference type="HOGENOM" id="CLU_3222131_0_0_11"/>
<gene>
    <name evidence="1" type="ORF">HMPREF0762_00275</name>
</gene>
<evidence type="ECO:0000313" key="2">
    <source>
        <dbReference type="Proteomes" id="UP000006001"/>
    </source>
</evidence>
<organism evidence="1 2">
    <name type="scientific">Slackia exigua (strain ATCC 700122 / DSM 15923 / CIP 105133 / JCM 11022 / KCTC 5966 / S-7)</name>
    <dbReference type="NCBI Taxonomy" id="649764"/>
    <lineage>
        <taxon>Bacteria</taxon>
        <taxon>Bacillati</taxon>
        <taxon>Actinomycetota</taxon>
        <taxon>Coriobacteriia</taxon>
        <taxon>Eggerthellales</taxon>
        <taxon>Eggerthellaceae</taxon>
        <taxon>Slackia</taxon>
    </lineage>
</organism>